<feature type="domain" description="SecDF P1 head subdomain" evidence="1">
    <location>
        <begin position="40"/>
        <end position="125"/>
    </location>
</feature>
<proteinExistence type="predicted"/>
<dbReference type="EMBL" id="CP071794">
    <property type="protein sequence ID" value="QTD56347.1"/>
    <property type="molecule type" value="Genomic_DNA"/>
</dbReference>
<dbReference type="Gene3D" id="3.30.1360.200">
    <property type="match status" value="1"/>
</dbReference>
<sequence>MIWTALLLMAGPGASDVQVDEPDYEHDCSAQPVRNFELRLVASDIKYAGIGFGSYSNEPVLNIEFSETGYDKFAAVQKGRIGKKFALCFEDKLLSTPVLNEYIYGRTAQVSGAYTSEELTELQSRMNKNTEVSEKP</sequence>
<dbReference type="RefSeq" id="WP_207988169.1">
    <property type="nucleotide sequence ID" value="NZ_CP071794.1"/>
</dbReference>
<keyword evidence="3" id="KW-1185">Reference proteome</keyword>
<dbReference type="Proteomes" id="UP000663923">
    <property type="component" value="Chromosome"/>
</dbReference>
<organism evidence="2 3">
    <name type="scientific">Parasphingorhabdus cellanae</name>
    <dbReference type="NCBI Taxonomy" id="2806553"/>
    <lineage>
        <taxon>Bacteria</taxon>
        <taxon>Pseudomonadati</taxon>
        <taxon>Pseudomonadota</taxon>
        <taxon>Alphaproteobacteria</taxon>
        <taxon>Sphingomonadales</taxon>
        <taxon>Sphingomonadaceae</taxon>
        <taxon>Parasphingorhabdus</taxon>
    </lineage>
</organism>
<gene>
    <name evidence="2" type="ORF">J4G78_01710</name>
</gene>
<evidence type="ECO:0000259" key="1">
    <source>
        <dbReference type="Pfam" id="PF22599"/>
    </source>
</evidence>
<name>A0ABX7T6E2_9SPHN</name>
<reference evidence="2 3" key="1">
    <citation type="submission" date="2021-03" db="EMBL/GenBank/DDBJ databases">
        <title>Complete genome of Parasphingorhabdus_sp.JHSY0214.</title>
        <authorList>
            <person name="Yoo J.H."/>
            <person name="Bae J.W."/>
        </authorList>
    </citation>
    <scope>NUCLEOTIDE SEQUENCE [LARGE SCALE GENOMIC DNA]</scope>
    <source>
        <strain evidence="2 3">JHSY0214</strain>
    </source>
</reference>
<evidence type="ECO:0000313" key="2">
    <source>
        <dbReference type="EMBL" id="QTD56347.1"/>
    </source>
</evidence>
<protein>
    <recommendedName>
        <fullName evidence="1">SecDF P1 head subdomain domain-containing protein</fullName>
    </recommendedName>
</protein>
<dbReference type="InterPro" id="IPR054384">
    <property type="entry name" value="SecDF_P1_head"/>
</dbReference>
<dbReference type="Pfam" id="PF22599">
    <property type="entry name" value="SecDF_P1_head"/>
    <property type="match status" value="1"/>
</dbReference>
<accession>A0ABX7T6E2</accession>
<evidence type="ECO:0000313" key="3">
    <source>
        <dbReference type="Proteomes" id="UP000663923"/>
    </source>
</evidence>